<dbReference type="PANTHER" id="PTHR43394">
    <property type="entry name" value="ATP-DEPENDENT PERMEASE MDL1, MITOCHONDRIAL"/>
    <property type="match status" value="1"/>
</dbReference>
<dbReference type="GO" id="GO:0016887">
    <property type="term" value="F:ATP hydrolysis activity"/>
    <property type="evidence" value="ECO:0007669"/>
    <property type="project" value="InterPro"/>
</dbReference>
<keyword evidence="5 7" id="KW-1133">Transmembrane helix</keyword>
<dbReference type="PROSITE" id="PS50929">
    <property type="entry name" value="ABC_TM1F"/>
    <property type="match status" value="1"/>
</dbReference>
<dbReference type="SUPFAM" id="SSF90123">
    <property type="entry name" value="ABC transporter transmembrane region"/>
    <property type="match status" value="1"/>
</dbReference>
<organism evidence="10">
    <name type="scientific">viral metagenome</name>
    <dbReference type="NCBI Taxonomy" id="1070528"/>
    <lineage>
        <taxon>unclassified sequences</taxon>
        <taxon>metagenomes</taxon>
        <taxon>organismal metagenomes</taxon>
    </lineage>
</organism>
<dbReference type="AlphaFoldDB" id="A0A6C0IZH3"/>
<accession>A0A6C0IZH3</accession>
<dbReference type="Pfam" id="PF00005">
    <property type="entry name" value="ABC_tran"/>
    <property type="match status" value="1"/>
</dbReference>
<protein>
    <recommendedName>
        <fullName evidence="11">ABC transporter domain-containing protein</fullName>
    </recommendedName>
</protein>
<evidence type="ECO:0008006" key="11">
    <source>
        <dbReference type="Google" id="ProtNLM"/>
    </source>
</evidence>
<feature type="transmembrane region" description="Helical" evidence="7">
    <location>
        <begin position="54"/>
        <end position="71"/>
    </location>
</feature>
<dbReference type="InterPro" id="IPR039421">
    <property type="entry name" value="Type_1_exporter"/>
</dbReference>
<dbReference type="PANTHER" id="PTHR43394:SF1">
    <property type="entry name" value="ATP-BINDING CASSETTE SUB-FAMILY B MEMBER 10, MITOCHONDRIAL"/>
    <property type="match status" value="1"/>
</dbReference>
<evidence type="ECO:0000256" key="3">
    <source>
        <dbReference type="ARBA" id="ARBA00022741"/>
    </source>
</evidence>
<feature type="transmembrane region" description="Helical" evidence="7">
    <location>
        <begin position="239"/>
        <end position="257"/>
    </location>
</feature>
<proteinExistence type="predicted"/>
<evidence type="ECO:0000256" key="4">
    <source>
        <dbReference type="ARBA" id="ARBA00022840"/>
    </source>
</evidence>
<dbReference type="GO" id="GO:0016020">
    <property type="term" value="C:membrane"/>
    <property type="evidence" value="ECO:0007669"/>
    <property type="project" value="UniProtKB-SubCell"/>
</dbReference>
<evidence type="ECO:0000259" key="8">
    <source>
        <dbReference type="PROSITE" id="PS50893"/>
    </source>
</evidence>
<name>A0A6C0IZH3_9ZZZZ</name>
<evidence type="ECO:0000259" key="9">
    <source>
        <dbReference type="PROSITE" id="PS50929"/>
    </source>
</evidence>
<dbReference type="Pfam" id="PF00664">
    <property type="entry name" value="ABC_membrane"/>
    <property type="match status" value="1"/>
</dbReference>
<keyword evidence="4" id="KW-0067">ATP-binding</keyword>
<feature type="transmembrane region" description="Helical" evidence="7">
    <location>
        <begin position="153"/>
        <end position="172"/>
    </location>
</feature>
<dbReference type="InterPro" id="IPR027417">
    <property type="entry name" value="P-loop_NTPase"/>
</dbReference>
<dbReference type="InterPro" id="IPR011527">
    <property type="entry name" value="ABC1_TM_dom"/>
</dbReference>
<dbReference type="GO" id="GO:0005524">
    <property type="term" value="F:ATP binding"/>
    <property type="evidence" value="ECO:0007669"/>
    <property type="project" value="UniProtKB-KW"/>
</dbReference>
<dbReference type="InterPro" id="IPR003439">
    <property type="entry name" value="ABC_transporter-like_ATP-bd"/>
</dbReference>
<sequence>MNTNKIIVNFLQNNKQFVLIYLVFMLSYPVSSIILPQYYTKLIDDIKENKNPKILKTLAIFMANNFMFLILDKIDTVFMPKLQSYIRQNIVKSILEKYKNNFEEQDLGVTISQIIKLPVIVKELAFQIRNYIVPLLLIFVGVIIRFSIIDIKLGVLTISMVIVSCLIIYPIVNNILKVSFDLDKETDLLHEDITELFDNLNDVYAMETADKELNNLGKNQDKVVTKYQTTFSKSNDLRMIIQVFSLIIFGSILAYAYKLMKNNQISKDNLISISITSMFIIKKIGSFSGEIPNLIQNLGSYQKISHNLSKLNSIEDTKENFEITKGSISFENVSINYGNKQIIKNFSLNIDPKESVVIIGEIGSGKSSLVKSLLKLIEYKGNIYIDGKNTKDVSTSSIRSKILFIRQNPIPFNRTIYDNITYGIDGVNENQIIDIIHKYNINKVFNKKLDFKVGRKGEKLSGGQRMIMFLLRILVQKDKKVIILDEPTSSLDNMTVQIIIDIIKDIIKKQTTIVITHDERLLEISNKVIKL</sequence>
<feature type="transmembrane region" description="Helical" evidence="7">
    <location>
        <begin position="18"/>
        <end position="39"/>
    </location>
</feature>
<evidence type="ECO:0000256" key="7">
    <source>
        <dbReference type="SAM" id="Phobius"/>
    </source>
</evidence>
<dbReference type="Gene3D" id="3.40.50.300">
    <property type="entry name" value="P-loop containing nucleotide triphosphate hydrolases"/>
    <property type="match status" value="1"/>
</dbReference>
<evidence type="ECO:0000256" key="1">
    <source>
        <dbReference type="ARBA" id="ARBA00004141"/>
    </source>
</evidence>
<dbReference type="PROSITE" id="PS50893">
    <property type="entry name" value="ABC_TRANSPORTER_2"/>
    <property type="match status" value="1"/>
</dbReference>
<comment type="subcellular location">
    <subcellularLocation>
        <location evidence="1">Membrane</location>
        <topology evidence="1">Multi-pass membrane protein</topology>
    </subcellularLocation>
</comment>
<keyword evidence="2 7" id="KW-0812">Transmembrane</keyword>
<dbReference type="InterPro" id="IPR036640">
    <property type="entry name" value="ABC1_TM_sf"/>
</dbReference>
<reference evidence="10" key="1">
    <citation type="journal article" date="2020" name="Nature">
        <title>Giant virus diversity and host interactions through global metagenomics.</title>
        <authorList>
            <person name="Schulz F."/>
            <person name="Roux S."/>
            <person name="Paez-Espino D."/>
            <person name="Jungbluth S."/>
            <person name="Walsh D.A."/>
            <person name="Denef V.J."/>
            <person name="McMahon K.D."/>
            <person name="Konstantinidis K.T."/>
            <person name="Eloe-Fadrosh E.A."/>
            <person name="Kyrpides N.C."/>
            <person name="Woyke T."/>
        </authorList>
    </citation>
    <scope>NUCLEOTIDE SEQUENCE</scope>
    <source>
        <strain evidence="10">GVMAG-M-3300025676-16</strain>
    </source>
</reference>
<feature type="domain" description="ABC transmembrane type-1" evidence="9">
    <location>
        <begin position="18"/>
        <end position="296"/>
    </location>
</feature>
<dbReference type="SMART" id="SM00382">
    <property type="entry name" value="AAA"/>
    <property type="match status" value="1"/>
</dbReference>
<dbReference type="InterPro" id="IPR003593">
    <property type="entry name" value="AAA+_ATPase"/>
</dbReference>
<feature type="transmembrane region" description="Helical" evidence="7">
    <location>
        <begin position="128"/>
        <end position="146"/>
    </location>
</feature>
<evidence type="ECO:0000256" key="5">
    <source>
        <dbReference type="ARBA" id="ARBA00022989"/>
    </source>
</evidence>
<dbReference type="GO" id="GO:0015421">
    <property type="term" value="F:ABC-type oligopeptide transporter activity"/>
    <property type="evidence" value="ECO:0007669"/>
    <property type="project" value="TreeGrafter"/>
</dbReference>
<feature type="domain" description="ABC transporter" evidence="8">
    <location>
        <begin position="328"/>
        <end position="531"/>
    </location>
</feature>
<evidence type="ECO:0000313" key="10">
    <source>
        <dbReference type="EMBL" id="QHT98754.1"/>
    </source>
</evidence>
<dbReference type="SUPFAM" id="SSF52540">
    <property type="entry name" value="P-loop containing nucleoside triphosphate hydrolases"/>
    <property type="match status" value="1"/>
</dbReference>
<keyword evidence="3" id="KW-0547">Nucleotide-binding</keyword>
<evidence type="ECO:0000256" key="6">
    <source>
        <dbReference type="ARBA" id="ARBA00023136"/>
    </source>
</evidence>
<evidence type="ECO:0000256" key="2">
    <source>
        <dbReference type="ARBA" id="ARBA00022692"/>
    </source>
</evidence>
<keyword evidence="6 7" id="KW-0472">Membrane</keyword>
<dbReference type="Gene3D" id="1.20.1560.10">
    <property type="entry name" value="ABC transporter type 1, transmembrane domain"/>
    <property type="match status" value="1"/>
</dbReference>
<dbReference type="EMBL" id="MN740295">
    <property type="protein sequence ID" value="QHT98754.1"/>
    <property type="molecule type" value="Genomic_DNA"/>
</dbReference>